<feature type="binding site" evidence="6">
    <location>
        <position position="125"/>
    </location>
    <ligand>
        <name>a divalent metal cation</name>
        <dbReference type="ChEBI" id="CHEBI:60240"/>
        <label>1</label>
    </ligand>
</feature>
<dbReference type="InterPro" id="IPR000994">
    <property type="entry name" value="Pept_M24"/>
</dbReference>
<organism evidence="9 10">
    <name type="scientific">Limosilactobacillus antri DSM 16041</name>
    <dbReference type="NCBI Taxonomy" id="525309"/>
    <lineage>
        <taxon>Bacteria</taxon>
        <taxon>Bacillati</taxon>
        <taxon>Bacillota</taxon>
        <taxon>Bacilli</taxon>
        <taxon>Lactobacillales</taxon>
        <taxon>Lactobacillaceae</taxon>
        <taxon>Limosilactobacillus</taxon>
    </lineage>
</organism>
<dbReference type="Gene3D" id="3.90.230.10">
    <property type="entry name" value="Creatinase/methionine aminopeptidase superfamily"/>
    <property type="match status" value="1"/>
</dbReference>
<evidence type="ECO:0000256" key="2">
    <source>
        <dbReference type="ARBA" id="ARBA00022438"/>
    </source>
</evidence>
<keyword evidence="2 6" id="KW-0031">Aminopeptidase</keyword>
<protein>
    <recommendedName>
        <fullName evidence="6 7">Methionine aminopeptidase</fullName>
        <shortName evidence="6">MAP</shortName>
        <shortName evidence="6">MetAP</shortName>
        <ecNumber evidence="6 7">3.4.11.18</ecNumber>
    </recommendedName>
    <alternativeName>
        <fullName evidence="6">Peptidase M</fullName>
    </alternativeName>
</protein>
<dbReference type="GO" id="GO:0070006">
    <property type="term" value="F:metalloaminopeptidase activity"/>
    <property type="evidence" value="ECO:0007669"/>
    <property type="project" value="UniProtKB-UniRule"/>
</dbReference>
<dbReference type="SUPFAM" id="SSF55920">
    <property type="entry name" value="Creatinase/aminopeptidase"/>
    <property type="match status" value="1"/>
</dbReference>
<feature type="binding site" evidence="6">
    <location>
        <position position="254"/>
    </location>
    <ligand>
        <name>a divalent metal cation</name>
        <dbReference type="ChEBI" id="CHEBI:60240"/>
        <label>1</label>
    </ligand>
</feature>
<keyword evidence="4 6" id="KW-0479">Metal-binding</keyword>
<dbReference type="Pfam" id="PF00557">
    <property type="entry name" value="Peptidase_M24"/>
    <property type="match status" value="1"/>
</dbReference>
<feature type="binding site" evidence="6">
    <location>
        <position position="222"/>
    </location>
    <ligand>
        <name>a divalent metal cation</name>
        <dbReference type="ChEBI" id="CHEBI:60240"/>
        <label>2</label>
        <note>catalytic</note>
    </ligand>
</feature>
<evidence type="ECO:0000256" key="4">
    <source>
        <dbReference type="ARBA" id="ARBA00022723"/>
    </source>
</evidence>
<dbReference type="GO" id="GO:0005829">
    <property type="term" value="C:cytosol"/>
    <property type="evidence" value="ECO:0007669"/>
    <property type="project" value="TreeGrafter"/>
</dbReference>
<evidence type="ECO:0000256" key="1">
    <source>
        <dbReference type="ARBA" id="ARBA00002521"/>
    </source>
</evidence>
<dbReference type="InterPro" id="IPR001714">
    <property type="entry name" value="Pept_M24_MAP"/>
</dbReference>
<evidence type="ECO:0000259" key="8">
    <source>
        <dbReference type="Pfam" id="PF00557"/>
    </source>
</evidence>
<dbReference type="InterPro" id="IPR036005">
    <property type="entry name" value="Creatinase/aminopeptidase-like"/>
</dbReference>
<evidence type="ECO:0000256" key="5">
    <source>
        <dbReference type="ARBA" id="ARBA00022801"/>
    </source>
</evidence>
<dbReference type="EMBL" id="ACLL01000067">
    <property type="protein sequence ID" value="EEW52706.1"/>
    <property type="molecule type" value="Genomic_DNA"/>
</dbReference>
<feature type="binding site" evidence="6">
    <location>
        <position position="114"/>
    </location>
    <ligand>
        <name>a divalent metal cation</name>
        <dbReference type="ChEBI" id="CHEBI:60240"/>
        <label>1</label>
    </ligand>
</feature>
<dbReference type="InterPro" id="IPR002467">
    <property type="entry name" value="Pept_M24A_MAP1"/>
</dbReference>
<dbReference type="GO" id="GO:0046872">
    <property type="term" value="F:metal ion binding"/>
    <property type="evidence" value="ECO:0007669"/>
    <property type="project" value="UniProtKB-UniRule"/>
</dbReference>
<dbReference type="AlphaFoldDB" id="C8P9Y4"/>
<feature type="binding site" evidence="6">
    <location>
        <position position="196"/>
    </location>
    <ligand>
        <name>substrate</name>
    </ligand>
</feature>
<dbReference type="PANTHER" id="PTHR43330:SF17">
    <property type="entry name" value="METHIONINE AMINOPEPTIDASE"/>
    <property type="match status" value="1"/>
</dbReference>
<dbReference type="PANTHER" id="PTHR43330">
    <property type="entry name" value="METHIONINE AMINOPEPTIDASE"/>
    <property type="match status" value="1"/>
</dbReference>
<evidence type="ECO:0000313" key="10">
    <source>
        <dbReference type="Proteomes" id="UP000003675"/>
    </source>
</evidence>
<comment type="catalytic activity">
    <reaction evidence="6 7">
        <text>Release of N-terminal amino acids, preferentially methionine, from peptides and arylamides.</text>
        <dbReference type="EC" id="3.4.11.18"/>
    </reaction>
</comment>
<feature type="domain" description="Peptidase M24" evidence="8">
    <location>
        <begin position="31"/>
        <end position="261"/>
    </location>
</feature>
<comment type="similarity">
    <text evidence="6">Belongs to the peptidase M24A family. Methionine aminopeptidase type 1 subfamily.</text>
</comment>
<comment type="caution">
    <text evidence="9">The sequence shown here is derived from an EMBL/GenBank/DDBJ whole genome shotgun (WGS) entry which is preliminary data.</text>
</comment>
<dbReference type="Proteomes" id="UP000003675">
    <property type="component" value="Unassembled WGS sequence"/>
</dbReference>
<evidence type="ECO:0000256" key="6">
    <source>
        <dbReference type="HAMAP-Rule" id="MF_01974"/>
    </source>
</evidence>
<dbReference type="eggNOG" id="COG0024">
    <property type="taxonomic scope" value="Bacteria"/>
</dbReference>
<comment type="function">
    <text evidence="1 6">Removes the N-terminal methionine from nascent proteins. The N-terminal methionine is often cleaved when the second residue in the primary sequence is small and uncharged (Met-Ala-, Cys, Gly, Pro, Ser, Thr, or Val). Requires deformylation of the N(alpha)-formylated initiator methionine before it can be hydrolyzed.</text>
</comment>
<evidence type="ECO:0000313" key="9">
    <source>
        <dbReference type="EMBL" id="EEW52706.1"/>
    </source>
</evidence>
<dbReference type="GO" id="GO:0006508">
    <property type="term" value="P:proteolysis"/>
    <property type="evidence" value="ECO:0007669"/>
    <property type="project" value="UniProtKB-KW"/>
</dbReference>
<dbReference type="HOGENOM" id="CLU_015857_0_1_9"/>
<dbReference type="HAMAP" id="MF_01974">
    <property type="entry name" value="MetAP_1"/>
    <property type="match status" value="1"/>
</dbReference>
<feature type="binding site" evidence="6">
    <location>
        <position position="189"/>
    </location>
    <ligand>
        <name>a divalent metal cation</name>
        <dbReference type="ChEBI" id="CHEBI:60240"/>
        <label>2</label>
        <note>catalytic</note>
    </ligand>
</feature>
<feature type="binding site" evidence="6">
    <location>
        <position position="96"/>
    </location>
    <ligand>
        <name>substrate</name>
    </ligand>
</feature>
<evidence type="ECO:0000256" key="7">
    <source>
        <dbReference type="RuleBase" id="RU003653"/>
    </source>
</evidence>
<gene>
    <name evidence="6 9" type="primary">map</name>
    <name evidence="9" type="ORF">HMPREF0494_2128</name>
</gene>
<reference evidence="9 10" key="1">
    <citation type="submission" date="2009-09" db="EMBL/GenBank/DDBJ databases">
        <authorList>
            <person name="Qin X."/>
            <person name="Bachman B."/>
            <person name="Battles P."/>
            <person name="Bell A."/>
            <person name="Bess C."/>
            <person name="Bickham C."/>
            <person name="Chaboub L."/>
            <person name="Chen D."/>
            <person name="Coyle M."/>
            <person name="Deiros D.R."/>
            <person name="Dinh H."/>
            <person name="Forbes L."/>
            <person name="Fowler G."/>
            <person name="Francisco L."/>
            <person name="Fu Q."/>
            <person name="Gubbala S."/>
            <person name="Hale W."/>
            <person name="Han Y."/>
            <person name="Hemphill L."/>
            <person name="Highlander S.K."/>
            <person name="Hirani K."/>
            <person name="Hogues M."/>
            <person name="Jackson L."/>
            <person name="Jakkamsetti A."/>
            <person name="Javaid M."/>
            <person name="Jiang H."/>
            <person name="Korchina V."/>
            <person name="Kovar C."/>
            <person name="Lara F."/>
            <person name="Lee S."/>
            <person name="Mata R."/>
            <person name="Mathew T."/>
            <person name="Moen C."/>
            <person name="Morales K."/>
            <person name="Munidasa M."/>
            <person name="Nazareth L."/>
            <person name="Ngo R."/>
            <person name="Nguyen L."/>
            <person name="Okwuonu G."/>
            <person name="Ongeri F."/>
            <person name="Patil S."/>
            <person name="Petrosino J."/>
            <person name="Pham C."/>
            <person name="Pham P."/>
            <person name="Pu L.-L."/>
            <person name="Puazo M."/>
            <person name="Raj R."/>
            <person name="Reid J."/>
            <person name="Rouhana J."/>
            <person name="Saada N."/>
            <person name="Shang Y."/>
            <person name="Simmons D."/>
            <person name="Thornton R."/>
            <person name="Warren J."/>
            <person name="Weissenberger G."/>
            <person name="Zhang J."/>
            <person name="Zhang L."/>
            <person name="Zhou C."/>
            <person name="Zhu D."/>
            <person name="Muzny D."/>
            <person name="Worley K."/>
            <person name="Gibbs R."/>
        </authorList>
    </citation>
    <scope>NUCLEOTIDE SEQUENCE [LARGE SCALE GENOMIC DNA]</scope>
    <source>
        <strain evidence="9 10">DSM 16041</strain>
    </source>
</reference>
<dbReference type="CDD" id="cd01086">
    <property type="entry name" value="MetAP1"/>
    <property type="match status" value="1"/>
</dbReference>
<accession>C8P9Y4</accession>
<name>C8P9Y4_9LACO</name>
<feature type="binding site" evidence="6">
    <location>
        <position position="254"/>
    </location>
    <ligand>
        <name>a divalent metal cation</name>
        <dbReference type="ChEBI" id="CHEBI:60240"/>
        <label>2</label>
        <note>catalytic</note>
    </ligand>
</feature>
<dbReference type="EC" id="3.4.11.18" evidence="6 7"/>
<sequence>MVGTSGILLKVECQKGDPRMITLKSPREIDAMEKAGAALAAMHLGIREFIKPGISSWKIEEFARKYFKAAGAKAEQIGFEGYKYATCVSINDEICHGFPRKNLTLKKGDLVKVDTVVSVDGFFSDSCWSYAVGEVKPEIQKLMDVTKQALFMGIDQCVPGNRIGDIGAVIQHYTEDENGYGDVREFVGHGIQPTMHEDPMVPHYGEHGQGLRLKKGMTITVEPMINTGTWEADTSDPSGWLAKTADGSWSCQYEHTLVVTDDGPKILTSQDPEADAKYMYNDNYAKYLEHYAKISREIAEEFK</sequence>
<proteinExistence type="inferred from homology"/>
<dbReference type="GO" id="GO:0004239">
    <property type="term" value="F:initiator methionyl aminopeptidase activity"/>
    <property type="evidence" value="ECO:0007669"/>
    <property type="project" value="UniProtKB-UniRule"/>
</dbReference>
<feature type="binding site" evidence="6">
    <location>
        <position position="125"/>
    </location>
    <ligand>
        <name>a divalent metal cation</name>
        <dbReference type="ChEBI" id="CHEBI:60240"/>
        <label>2</label>
        <note>catalytic</note>
    </ligand>
</feature>
<comment type="cofactor">
    <cofactor evidence="6">
        <name>Co(2+)</name>
        <dbReference type="ChEBI" id="CHEBI:48828"/>
    </cofactor>
    <cofactor evidence="6">
        <name>Zn(2+)</name>
        <dbReference type="ChEBI" id="CHEBI:29105"/>
    </cofactor>
    <cofactor evidence="6">
        <name>Mn(2+)</name>
        <dbReference type="ChEBI" id="CHEBI:29035"/>
    </cofactor>
    <cofactor evidence="6">
        <name>Fe(2+)</name>
        <dbReference type="ChEBI" id="CHEBI:29033"/>
    </cofactor>
    <text evidence="6">Binds 2 divalent metal cations per subunit. Has a high-affinity and a low affinity metal-binding site. The true nature of the physiological cofactor is under debate. The enzyme is active with cobalt, zinc, manganese or divalent iron ions. Most likely, methionine aminopeptidases function as mononuclear Fe(2+)-metalloproteases under physiological conditions, and the catalytically relevant metal-binding site has been assigned to the histidine-containing high-affinity site.</text>
</comment>
<comment type="subunit">
    <text evidence="6">Monomer.</text>
</comment>
<dbReference type="STRING" id="525309.HMPREF0494_2128"/>
<keyword evidence="3 6" id="KW-0645">Protease</keyword>
<dbReference type="NCBIfam" id="TIGR00500">
    <property type="entry name" value="met_pdase_I"/>
    <property type="match status" value="1"/>
</dbReference>
<evidence type="ECO:0000256" key="3">
    <source>
        <dbReference type="ARBA" id="ARBA00022670"/>
    </source>
</evidence>
<keyword evidence="5 6" id="KW-0378">Hydrolase</keyword>
<dbReference type="PRINTS" id="PR00599">
    <property type="entry name" value="MAPEPTIDASE"/>
</dbReference>